<dbReference type="UniPathway" id="UPA00031">
    <property type="reaction ID" value="UER00008"/>
</dbReference>
<reference evidence="11" key="1">
    <citation type="submission" date="2019-08" db="EMBL/GenBank/DDBJ databases">
        <authorList>
            <person name="Kucharzyk K."/>
            <person name="Murdoch R.W."/>
            <person name="Higgins S."/>
            <person name="Loffler F."/>
        </authorList>
    </citation>
    <scope>NUCLEOTIDE SEQUENCE</scope>
</reference>
<keyword evidence="5" id="KW-0963">Cytoplasm</keyword>
<keyword evidence="8" id="KW-0368">Histidine biosynthesis</keyword>
<dbReference type="EMBL" id="VSSQ01000173">
    <property type="protein sequence ID" value="MPL83247.1"/>
    <property type="molecule type" value="Genomic_DNA"/>
</dbReference>
<evidence type="ECO:0000259" key="9">
    <source>
        <dbReference type="Pfam" id="PF01502"/>
    </source>
</evidence>
<gene>
    <name evidence="11" type="primary">hisI_11</name>
    <name evidence="10" type="synonym">hisI_10</name>
    <name evidence="10" type="ORF">SDC9_29197</name>
    <name evidence="11" type="ORF">SDC9_29514</name>
</gene>
<evidence type="ECO:0000256" key="1">
    <source>
        <dbReference type="ARBA" id="ARBA00000024"/>
    </source>
</evidence>
<evidence type="ECO:0000256" key="4">
    <source>
        <dbReference type="ARBA" id="ARBA00017720"/>
    </source>
</evidence>
<dbReference type="SUPFAM" id="SSF141734">
    <property type="entry name" value="HisI-like"/>
    <property type="match status" value="1"/>
</dbReference>
<dbReference type="PANTHER" id="PTHR42945">
    <property type="entry name" value="HISTIDINE BIOSYNTHESIS BIFUNCTIONAL PROTEIN"/>
    <property type="match status" value="1"/>
</dbReference>
<evidence type="ECO:0000256" key="2">
    <source>
        <dbReference type="ARBA" id="ARBA00005169"/>
    </source>
</evidence>
<comment type="pathway">
    <text evidence="2">Amino-acid biosynthesis; L-histidine biosynthesis; L-histidine from 5-phospho-alpha-D-ribose 1-diphosphate: step 3/9.</text>
</comment>
<protein>
    <recommendedName>
        <fullName evidence="4">Histidine biosynthesis bifunctional protein HisIE</fullName>
        <ecNumber evidence="3">3.5.4.19</ecNumber>
    </recommendedName>
</protein>
<feature type="domain" description="Phosphoribosyl-AMP cyclohydrolase" evidence="9">
    <location>
        <begin position="16"/>
        <end position="89"/>
    </location>
</feature>
<evidence type="ECO:0000256" key="8">
    <source>
        <dbReference type="ARBA" id="ARBA00023102"/>
    </source>
</evidence>
<dbReference type="PANTHER" id="PTHR42945:SF1">
    <property type="entry name" value="HISTIDINE BIOSYNTHESIS BIFUNCTIONAL PROTEIN HIS7"/>
    <property type="match status" value="1"/>
</dbReference>
<dbReference type="EMBL" id="VSSQ01000177">
    <property type="protein sequence ID" value="MPL83559.1"/>
    <property type="molecule type" value="Genomic_DNA"/>
</dbReference>
<keyword evidence="6" id="KW-0028">Amino-acid biosynthesis</keyword>
<dbReference type="GO" id="GO:0004636">
    <property type="term" value="F:phosphoribosyl-ATP diphosphatase activity"/>
    <property type="evidence" value="ECO:0007669"/>
    <property type="project" value="UniProtKB-ARBA"/>
</dbReference>
<comment type="catalytic activity">
    <reaction evidence="1">
        <text>1-(5-phospho-beta-D-ribosyl)-5'-AMP + H2O = 1-(5-phospho-beta-D-ribosyl)-5-[(5-phospho-beta-D-ribosylamino)methylideneamino]imidazole-4-carboxamide</text>
        <dbReference type="Rhea" id="RHEA:20049"/>
        <dbReference type="ChEBI" id="CHEBI:15377"/>
        <dbReference type="ChEBI" id="CHEBI:58435"/>
        <dbReference type="ChEBI" id="CHEBI:59457"/>
        <dbReference type="EC" id="3.5.4.19"/>
    </reaction>
</comment>
<evidence type="ECO:0000256" key="3">
    <source>
        <dbReference type="ARBA" id="ARBA00012721"/>
    </source>
</evidence>
<dbReference type="Pfam" id="PF01502">
    <property type="entry name" value="PRA-CH"/>
    <property type="match status" value="1"/>
</dbReference>
<name>A0A644UWX2_9ZZZZ</name>
<dbReference type="GO" id="GO:0004635">
    <property type="term" value="F:phosphoribosyl-AMP cyclohydrolase activity"/>
    <property type="evidence" value="ECO:0007669"/>
    <property type="project" value="UniProtKB-EC"/>
</dbReference>
<dbReference type="InterPro" id="IPR002496">
    <property type="entry name" value="PRib_AMP_CycHydrolase_dom"/>
</dbReference>
<evidence type="ECO:0000313" key="10">
    <source>
        <dbReference type="EMBL" id="MPL83247.1"/>
    </source>
</evidence>
<organism evidence="11">
    <name type="scientific">bioreactor metagenome</name>
    <dbReference type="NCBI Taxonomy" id="1076179"/>
    <lineage>
        <taxon>unclassified sequences</taxon>
        <taxon>metagenomes</taxon>
        <taxon>ecological metagenomes</taxon>
    </lineage>
</organism>
<dbReference type="FunFam" id="3.10.20.810:FF:000001">
    <property type="entry name" value="Histidine biosynthesis bifunctional protein HisIE"/>
    <property type="match status" value="1"/>
</dbReference>
<accession>A0A644UWX2</accession>
<evidence type="ECO:0000256" key="5">
    <source>
        <dbReference type="ARBA" id="ARBA00022490"/>
    </source>
</evidence>
<evidence type="ECO:0000256" key="6">
    <source>
        <dbReference type="ARBA" id="ARBA00022605"/>
    </source>
</evidence>
<evidence type="ECO:0000256" key="7">
    <source>
        <dbReference type="ARBA" id="ARBA00022801"/>
    </source>
</evidence>
<dbReference type="InterPro" id="IPR038019">
    <property type="entry name" value="PRib_AMP_CycHydrolase_sf"/>
</dbReference>
<keyword evidence="7 11" id="KW-0378">Hydrolase</keyword>
<dbReference type="InterPro" id="IPR026660">
    <property type="entry name" value="PRA-CH"/>
</dbReference>
<dbReference type="GO" id="GO:0000105">
    <property type="term" value="P:L-histidine biosynthetic process"/>
    <property type="evidence" value="ECO:0007669"/>
    <property type="project" value="UniProtKB-UniPathway"/>
</dbReference>
<dbReference type="EC" id="3.5.4.19" evidence="3"/>
<evidence type="ECO:0000313" key="11">
    <source>
        <dbReference type="EMBL" id="MPL83559.1"/>
    </source>
</evidence>
<comment type="caution">
    <text evidence="11">The sequence shown here is derived from an EMBL/GenBank/DDBJ whole genome shotgun (WGS) entry which is preliminary data.</text>
</comment>
<dbReference type="NCBIfam" id="NF000768">
    <property type="entry name" value="PRK00051.1"/>
    <property type="match status" value="1"/>
</dbReference>
<dbReference type="AlphaFoldDB" id="A0A644UWX2"/>
<dbReference type="HAMAP" id="MF_01021">
    <property type="entry name" value="HisI"/>
    <property type="match status" value="1"/>
</dbReference>
<proteinExistence type="inferred from homology"/>
<dbReference type="Gene3D" id="3.10.20.810">
    <property type="entry name" value="Phosphoribosyl-AMP cyclohydrolase"/>
    <property type="match status" value="1"/>
</dbReference>
<sequence>MVISVVQDYESSQVLMVAYMNKEALTKTLKTGIAHYWSTSRNKLWLKGESSGNTQKVKEIFTDCDMDAVVLKVEQTGAACHEGYYSCFFREFDVANINENNKDLEDLDKEDLKIISERLFNPEEVYGKE</sequence>